<reference evidence="2" key="1">
    <citation type="submission" date="2018-03" db="EMBL/GenBank/DDBJ databases">
        <title>Lachnoclostridium SNUG30370 gen.nov., sp.nov., isolated from human faeces.</title>
        <authorList>
            <person name="Seo B."/>
            <person name="Jeon K."/>
            <person name="Ko G."/>
        </authorList>
    </citation>
    <scope>NUCLEOTIDE SEQUENCE [LARGE SCALE GENOMIC DNA]</scope>
    <source>
        <strain evidence="2">SNUG30370</strain>
    </source>
</reference>
<dbReference type="InterPro" id="IPR047175">
    <property type="entry name" value="CotS-like"/>
</dbReference>
<dbReference type="Gene3D" id="3.30.200.20">
    <property type="entry name" value="Phosphorylase Kinase, domain 1"/>
    <property type="match status" value="1"/>
</dbReference>
<name>A0A2T3G3X1_9FIRM</name>
<dbReference type="Proteomes" id="UP000241201">
    <property type="component" value="Unassembled WGS sequence"/>
</dbReference>
<dbReference type="GO" id="GO:0042601">
    <property type="term" value="C:endospore-forming forespore"/>
    <property type="evidence" value="ECO:0007669"/>
    <property type="project" value="TreeGrafter"/>
</dbReference>
<protein>
    <recommendedName>
        <fullName evidence="3">Spore coat protein YsxE</fullName>
    </recommendedName>
</protein>
<evidence type="ECO:0000313" key="1">
    <source>
        <dbReference type="EMBL" id="PST42223.1"/>
    </source>
</evidence>
<dbReference type="SUPFAM" id="SSF56112">
    <property type="entry name" value="Protein kinase-like (PK-like)"/>
    <property type="match status" value="1"/>
</dbReference>
<dbReference type="GeneID" id="77469743"/>
<dbReference type="InterPro" id="IPR011009">
    <property type="entry name" value="Kinase-like_dom_sf"/>
</dbReference>
<comment type="caution">
    <text evidence="1">The sequence shown here is derived from an EMBL/GenBank/DDBJ whole genome shotgun (WGS) entry which is preliminary data.</text>
</comment>
<dbReference type="AlphaFoldDB" id="A0A2T3G3X1"/>
<keyword evidence="2" id="KW-1185">Reference proteome</keyword>
<dbReference type="RefSeq" id="WP_106987004.1">
    <property type="nucleotide sequence ID" value="NZ_JBKWYV010000003.1"/>
</dbReference>
<dbReference type="PANTHER" id="PTHR39179">
    <property type="entry name" value="SPORE COAT PROTEIN I"/>
    <property type="match status" value="1"/>
</dbReference>
<proteinExistence type="predicted"/>
<accession>A0A2T3G3X1</accession>
<evidence type="ECO:0008006" key="3">
    <source>
        <dbReference type="Google" id="ProtNLM"/>
    </source>
</evidence>
<dbReference type="PANTHER" id="PTHR39179:SF3">
    <property type="entry name" value="COTS-RELATED PROTEIN"/>
    <property type="match status" value="1"/>
</dbReference>
<gene>
    <name evidence="1" type="ORF">C7U55_01305</name>
</gene>
<sequence>MIQKLIQTKYDLEVIGLIQLSPKVYKVKTKQGFYCVKIIQDKKLENAYQHIQTLHLHHFISIIKNKEDHYFTPYHDKFIYLMPYLVYKNAIQKELKIKMYYQIIAYLHKKSFFIQSEDVSFFERQKEDLLSLIQIRKDEFERMMKEFEFKKYKAPSGWMLVLNYYRIIEFLNQSRYYLSRYFESVKEKKEIRLSLIYHHFDLNHIFIDQQKLISIDQMKINYCIYDLVELFQNQKDLYECVALFDGYLEEIDLYQEEKLLLLCLLSIVPHVSLNEDENNNIQEMAKLICYMDGIVKIFKKIEIDEV</sequence>
<dbReference type="EMBL" id="PYLP01000001">
    <property type="protein sequence ID" value="PST42223.1"/>
    <property type="molecule type" value="Genomic_DNA"/>
</dbReference>
<organism evidence="1 2">
    <name type="scientific">Faecalibacillus faecis</name>
    <dbReference type="NCBI Taxonomy" id="1982628"/>
    <lineage>
        <taxon>Bacteria</taxon>
        <taxon>Bacillati</taxon>
        <taxon>Bacillota</taxon>
        <taxon>Erysipelotrichia</taxon>
        <taxon>Erysipelotrichales</taxon>
        <taxon>Coprobacillaceae</taxon>
        <taxon>Faecalibacillus</taxon>
    </lineage>
</organism>
<evidence type="ECO:0000313" key="2">
    <source>
        <dbReference type="Proteomes" id="UP000241201"/>
    </source>
</evidence>